<dbReference type="CDD" id="cd00431">
    <property type="entry name" value="cysteine_hydrolases"/>
    <property type="match status" value="1"/>
</dbReference>
<dbReference type="InterPro" id="IPR036380">
    <property type="entry name" value="Isochorismatase-like_sf"/>
</dbReference>
<dbReference type="RefSeq" id="WP_129225410.1">
    <property type="nucleotide sequence ID" value="NZ_SDOZ01000002.1"/>
</dbReference>
<dbReference type="GO" id="GO:0016787">
    <property type="term" value="F:hydrolase activity"/>
    <property type="evidence" value="ECO:0007669"/>
    <property type="project" value="UniProtKB-KW"/>
</dbReference>
<dbReference type="PANTHER" id="PTHR43540:SF6">
    <property type="entry name" value="ISOCHORISMATASE-LIKE DOMAIN-CONTAINING PROTEIN"/>
    <property type="match status" value="1"/>
</dbReference>
<dbReference type="Gene3D" id="3.40.50.850">
    <property type="entry name" value="Isochorismatase-like"/>
    <property type="match status" value="1"/>
</dbReference>
<gene>
    <name evidence="4" type="ORF">ESZ91_06700</name>
</gene>
<dbReference type="InterPro" id="IPR050272">
    <property type="entry name" value="Isochorismatase-like_hydrls"/>
</dbReference>
<keyword evidence="5" id="KW-1185">Reference proteome</keyword>
<protein>
    <submittedName>
        <fullName evidence="4">Cysteine hydrolase</fullName>
    </submittedName>
</protein>
<feature type="domain" description="Isochorismatase-like" evidence="3">
    <location>
        <begin position="4"/>
        <end position="165"/>
    </location>
</feature>
<evidence type="ECO:0000313" key="5">
    <source>
        <dbReference type="Proteomes" id="UP000291269"/>
    </source>
</evidence>
<dbReference type="SUPFAM" id="SSF52499">
    <property type="entry name" value="Isochorismatase-like hydrolases"/>
    <property type="match status" value="1"/>
</dbReference>
<comment type="similarity">
    <text evidence="1">Belongs to the isochorismatase family.</text>
</comment>
<name>A0A4Q2KBX8_9FIRM</name>
<evidence type="ECO:0000313" key="4">
    <source>
        <dbReference type="EMBL" id="RXZ62075.1"/>
    </source>
</evidence>
<dbReference type="AlphaFoldDB" id="A0A4Q2KBX8"/>
<reference evidence="4 5" key="1">
    <citation type="journal article" date="2019" name="Gut">
        <title>Antibiotics-induced monodominance of a novel gut bacterial order.</title>
        <authorList>
            <person name="Hildebrand F."/>
            <person name="Moitinho-Silva L."/>
            <person name="Blasche S."/>
            <person name="Jahn M.T."/>
            <person name="Gossmann T.I."/>
            <person name="Heuerta-Cepas J."/>
            <person name="Hercog R."/>
            <person name="Luetge M."/>
            <person name="Bahram M."/>
            <person name="Pryszlak A."/>
            <person name="Alves R.J."/>
            <person name="Waszak S.M."/>
            <person name="Zhu A."/>
            <person name="Ye L."/>
            <person name="Costea P.I."/>
            <person name="Aalvink S."/>
            <person name="Belzer C."/>
            <person name="Forslund S.K."/>
            <person name="Sunagawa S."/>
            <person name="Hentschel U."/>
            <person name="Merten C."/>
            <person name="Patil K.R."/>
            <person name="Benes V."/>
            <person name="Bork P."/>
        </authorList>
    </citation>
    <scope>NUCLEOTIDE SEQUENCE [LARGE SCALE GENOMIC DNA]</scope>
    <source>
        <strain evidence="4 5">HDS1380</strain>
    </source>
</reference>
<dbReference type="EMBL" id="SDOZ01000002">
    <property type="protein sequence ID" value="RXZ62075.1"/>
    <property type="molecule type" value="Genomic_DNA"/>
</dbReference>
<dbReference type="OrthoDB" id="9796485at2"/>
<dbReference type="Proteomes" id="UP000291269">
    <property type="component" value="Unassembled WGS sequence"/>
</dbReference>
<dbReference type="InterPro" id="IPR000868">
    <property type="entry name" value="Isochorismatase-like_dom"/>
</dbReference>
<dbReference type="Pfam" id="PF00857">
    <property type="entry name" value="Isochorismatase"/>
    <property type="match status" value="1"/>
</dbReference>
<dbReference type="PANTHER" id="PTHR43540">
    <property type="entry name" value="PEROXYUREIDOACRYLATE/UREIDOACRYLATE AMIDOHYDROLASE-RELATED"/>
    <property type="match status" value="1"/>
</dbReference>
<proteinExistence type="inferred from homology"/>
<evidence type="ECO:0000256" key="2">
    <source>
        <dbReference type="ARBA" id="ARBA00022801"/>
    </source>
</evidence>
<evidence type="ECO:0000256" key="1">
    <source>
        <dbReference type="ARBA" id="ARBA00006336"/>
    </source>
</evidence>
<keyword evidence="2 4" id="KW-0378">Hydrolase</keyword>
<comment type="caution">
    <text evidence="4">The sequence shown here is derived from an EMBL/GenBank/DDBJ whole genome shotgun (WGS) entry which is preliminary data.</text>
</comment>
<sequence length="170" mass="18086">MKKLLVVVDMQNDFIGGPLGTKEAEAVVPAVAARIKRAKADGDEILFTRDTHGDDYPASAEGKKLPVAHCLRGTYGWQIDGRLDAAGAKILDKPAFGSVALGEYVRSGGYGEIELVGVCTDICVISNALLVKAFSPETRVAVRRDCCAGVTPESHENALRAMAVCQIEII</sequence>
<accession>A0A4Q2KBX8</accession>
<organism evidence="4 5">
    <name type="scientific">Candidatus Borkfalkia ceftriaxoniphila</name>
    <dbReference type="NCBI Taxonomy" id="2508949"/>
    <lineage>
        <taxon>Bacteria</taxon>
        <taxon>Bacillati</taxon>
        <taxon>Bacillota</taxon>
        <taxon>Clostridia</taxon>
        <taxon>Christensenellales</taxon>
        <taxon>Christensenellaceae</taxon>
        <taxon>Candidatus Borkfalkia</taxon>
    </lineage>
</organism>
<evidence type="ECO:0000259" key="3">
    <source>
        <dbReference type="Pfam" id="PF00857"/>
    </source>
</evidence>